<dbReference type="InterPro" id="IPR029063">
    <property type="entry name" value="SAM-dependent_MTases_sf"/>
</dbReference>
<sequence>MNYFLNKDFYLMDSGFSNSEDTTKLPRHRWYYYKEGFSPNLVEKAIEHADIGIDDLILDPFNGSGTTTLTASYLGYNSIGIEVNPFTSFLSIAKSKKTTLTRLNLGEEKILKSFNGRSISPLIGFSTFSEKEGLDKWLFNSTVLNAFENAWLASLKINDPDTTMLLRLALISSAMQNCNGKRDGKCFRYRSSWKTYNFDKDSFFVAFKKNIQIIREDLSTKELLINPSIVNKDARLYLQSQNFKKKFKLCVTSPPYLNTFDYTDIYRPELFLGKFIMNSQDLYSLRLKTVRSHLQAKWERPLSNDFGLLYSQTISLLLNNTDQLMDKNIPLMVQAYFEDMFNILLLLKKNAEKHAQIWLIVSNSAYANTEIPVDLIIGDIGHKAGWFLKEIGVLRNIKRRKTKHSPDINFLRESVIIFSNSKF</sequence>
<accession>A0A840TSP9</accession>
<dbReference type="GO" id="GO:0032259">
    <property type="term" value="P:methylation"/>
    <property type="evidence" value="ECO:0007669"/>
    <property type="project" value="UniProtKB-KW"/>
</dbReference>
<dbReference type="Proteomes" id="UP000557307">
    <property type="component" value="Unassembled WGS sequence"/>
</dbReference>
<gene>
    <name evidence="4" type="ORF">HNQ92_005569</name>
</gene>
<dbReference type="EMBL" id="JACHGF010000017">
    <property type="protein sequence ID" value="MBB5287406.1"/>
    <property type="molecule type" value="Genomic_DNA"/>
</dbReference>
<keyword evidence="1 4" id="KW-0489">Methyltransferase</keyword>
<keyword evidence="2" id="KW-0808">Transferase</keyword>
<evidence type="ECO:0000259" key="3">
    <source>
        <dbReference type="Pfam" id="PF01555"/>
    </source>
</evidence>
<dbReference type="SUPFAM" id="SSF53335">
    <property type="entry name" value="S-adenosyl-L-methionine-dependent methyltransferases"/>
    <property type="match status" value="2"/>
</dbReference>
<protein>
    <submittedName>
        <fullName evidence="4">DNA modification methylase</fullName>
    </submittedName>
</protein>
<organism evidence="4 5">
    <name type="scientific">Rhabdobacter roseus</name>
    <dbReference type="NCBI Taxonomy" id="1655419"/>
    <lineage>
        <taxon>Bacteria</taxon>
        <taxon>Pseudomonadati</taxon>
        <taxon>Bacteroidota</taxon>
        <taxon>Cytophagia</taxon>
        <taxon>Cytophagales</taxon>
        <taxon>Cytophagaceae</taxon>
        <taxon>Rhabdobacter</taxon>
    </lineage>
</organism>
<keyword evidence="5" id="KW-1185">Reference proteome</keyword>
<dbReference type="GO" id="GO:0008170">
    <property type="term" value="F:N-methyltransferase activity"/>
    <property type="evidence" value="ECO:0007669"/>
    <property type="project" value="InterPro"/>
</dbReference>
<name>A0A840TSP9_9BACT</name>
<dbReference type="RefSeq" id="WP_184179498.1">
    <property type="nucleotide sequence ID" value="NZ_JACHGF010000017.1"/>
</dbReference>
<dbReference type="AlphaFoldDB" id="A0A840TSP9"/>
<feature type="domain" description="DNA methylase N-4/N-6" evidence="3">
    <location>
        <begin position="26"/>
        <end position="85"/>
    </location>
</feature>
<reference evidence="4 5" key="1">
    <citation type="submission" date="2020-08" db="EMBL/GenBank/DDBJ databases">
        <title>Genomic Encyclopedia of Type Strains, Phase IV (KMG-IV): sequencing the most valuable type-strain genomes for metagenomic binning, comparative biology and taxonomic classification.</title>
        <authorList>
            <person name="Goeker M."/>
        </authorList>
    </citation>
    <scope>NUCLEOTIDE SEQUENCE [LARGE SCALE GENOMIC DNA]</scope>
    <source>
        <strain evidence="4 5">DSM 105074</strain>
    </source>
</reference>
<dbReference type="Gene3D" id="3.40.50.150">
    <property type="entry name" value="Vaccinia Virus protein VP39"/>
    <property type="match status" value="2"/>
</dbReference>
<evidence type="ECO:0000256" key="2">
    <source>
        <dbReference type="ARBA" id="ARBA00022679"/>
    </source>
</evidence>
<evidence type="ECO:0000256" key="1">
    <source>
        <dbReference type="ARBA" id="ARBA00022603"/>
    </source>
</evidence>
<dbReference type="GO" id="GO:0003677">
    <property type="term" value="F:DNA binding"/>
    <property type="evidence" value="ECO:0007669"/>
    <property type="project" value="InterPro"/>
</dbReference>
<proteinExistence type="predicted"/>
<dbReference type="InterPro" id="IPR002941">
    <property type="entry name" value="DNA_methylase_N4/N6"/>
</dbReference>
<dbReference type="Pfam" id="PF01555">
    <property type="entry name" value="N6_N4_Mtase"/>
    <property type="match status" value="1"/>
</dbReference>
<evidence type="ECO:0000313" key="4">
    <source>
        <dbReference type="EMBL" id="MBB5287406.1"/>
    </source>
</evidence>
<evidence type="ECO:0000313" key="5">
    <source>
        <dbReference type="Proteomes" id="UP000557307"/>
    </source>
</evidence>
<comment type="caution">
    <text evidence="4">The sequence shown here is derived from an EMBL/GenBank/DDBJ whole genome shotgun (WGS) entry which is preliminary data.</text>
</comment>